<comment type="cofactor">
    <cofactor evidence="3">
        <name>pyridoxal 5'-phosphate</name>
        <dbReference type="ChEBI" id="CHEBI:597326"/>
    </cofactor>
</comment>
<dbReference type="PIRSF" id="PIRSF004848">
    <property type="entry name" value="YBL036c_PLPDEIII"/>
    <property type="match status" value="1"/>
</dbReference>
<dbReference type="FunFam" id="3.20.20.10:FF:000018">
    <property type="entry name" value="Pyridoxal phosphate homeostasis protein"/>
    <property type="match status" value="1"/>
</dbReference>
<dbReference type="HAMAP" id="MF_02087">
    <property type="entry name" value="PLP_homeostasis"/>
    <property type="match status" value="1"/>
</dbReference>
<comment type="similarity">
    <text evidence="2 4">Belongs to the pyridoxal phosphate-binding protein YggS/PROSC family.</text>
</comment>
<name>A0A9X1ZB33_9GAMM</name>
<keyword evidence="1 2" id="KW-0663">Pyridoxal phosphate</keyword>
<evidence type="ECO:0000259" key="5">
    <source>
        <dbReference type="Pfam" id="PF01168"/>
    </source>
</evidence>
<feature type="modified residue" description="N6-(pyridoxal phosphate)lysine" evidence="2 3">
    <location>
        <position position="36"/>
    </location>
</feature>
<protein>
    <recommendedName>
        <fullName evidence="2">Pyridoxal phosphate homeostasis protein</fullName>
        <shortName evidence="2">PLP homeostasis protein</shortName>
    </recommendedName>
</protein>
<feature type="domain" description="Alanine racemase N-terminal" evidence="5">
    <location>
        <begin position="12"/>
        <end position="228"/>
    </location>
</feature>
<dbReference type="CDD" id="cd06824">
    <property type="entry name" value="PLPDE_III_Yggs_like"/>
    <property type="match status" value="1"/>
</dbReference>
<evidence type="ECO:0000256" key="4">
    <source>
        <dbReference type="RuleBase" id="RU004514"/>
    </source>
</evidence>
<dbReference type="PROSITE" id="PS01211">
    <property type="entry name" value="UPF0001"/>
    <property type="match status" value="1"/>
</dbReference>
<sequence length="233" mass="25929">MTTITDRLAIAQHRISQAAQNASRRPEDVQLLAVSKTKPNEYIIEAYQAGQRRFGENYVQESETKINLLSHDYPDIEWHFIGPLQSNKTKVVASLFDWMHTVDREKIAQRLNDQRPDDMPALNICIQVNISLEESKSGALAADVLELADKIALLPNIKLRGLMAIPSADVDEQTASVELAALQTLFNQLAERHSSVDTLSVGMSNDLELAVNHGSTMVRIGSAIFGERDYSKT</sequence>
<gene>
    <name evidence="6" type="ORF">L2740_10490</name>
</gene>
<evidence type="ECO:0000256" key="2">
    <source>
        <dbReference type="HAMAP-Rule" id="MF_02087"/>
    </source>
</evidence>
<dbReference type="InterPro" id="IPR011078">
    <property type="entry name" value="PyrdxlP_homeostasis"/>
</dbReference>
<dbReference type="AlphaFoldDB" id="A0A9X1ZB33"/>
<dbReference type="Proteomes" id="UP001139293">
    <property type="component" value="Unassembled WGS sequence"/>
</dbReference>
<dbReference type="EMBL" id="JAKILB010000005">
    <property type="protein sequence ID" value="MCL1138969.1"/>
    <property type="molecule type" value="Genomic_DNA"/>
</dbReference>
<dbReference type="Gene3D" id="3.20.20.10">
    <property type="entry name" value="Alanine racemase"/>
    <property type="match status" value="1"/>
</dbReference>
<evidence type="ECO:0000313" key="7">
    <source>
        <dbReference type="Proteomes" id="UP001139293"/>
    </source>
</evidence>
<keyword evidence="7" id="KW-1185">Reference proteome</keyword>
<dbReference type="Pfam" id="PF01168">
    <property type="entry name" value="Ala_racemase_N"/>
    <property type="match status" value="1"/>
</dbReference>
<organism evidence="6 7">
    <name type="scientific">Shewanella pneumatophori</name>
    <dbReference type="NCBI Taxonomy" id="314092"/>
    <lineage>
        <taxon>Bacteria</taxon>
        <taxon>Pseudomonadati</taxon>
        <taxon>Pseudomonadota</taxon>
        <taxon>Gammaproteobacteria</taxon>
        <taxon>Alteromonadales</taxon>
        <taxon>Shewanellaceae</taxon>
        <taxon>Shewanella</taxon>
    </lineage>
</organism>
<evidence type="ECO:0000313" key="6">
    <source>
        <dbReference type="EMBL" id="MCL1138969.1"/>
    </source>
</evidence>
<dbReference type="InterPro" id="IPR001608">
    <property type="entry name" value="Ala_racemase_N"/>
</dbReference>
<evidence type="ECO:0000256" key="1">
    <source>
        <dbReference type="ARBA" id="ARBA00022898"/>
    </source>
</evidence>
<dbReference type="PANTHER" id="PTHR10146">
    <property type="entry name" value="PROLINE SYNTHETASE CO-TRANSCRIBED BACTERIAL HOMOLOG PROTEIN"/>
    <property type="match status" value="1"/>
</dbReference>
<comment type="caution">
    <text evidence="6">The sequence shown here is derived from an EMBL/GenBank/DDBJ whole genome shotgun (WGS) entry which is preliminary data.</text>
</comment>
<dbReference type="NCBIfam" id="TIGR00044">
    <property type="entry name" value="YggS family pyridoxal phosphate-dependent enzyme"/>
    <property type="match status" value="1"/>
</dbReference>
<reference evidence="6" key="1">
    <citation type="submission" date="2022-01" db="EMBL/GenBank/DDBJ databases">
        <title>Whole genome-based taxonomy of the Shewanellaceae.</title>
        <authorList>
            <person name="Martin-Rodriguez A.J."/>
        </authorList>
    </citation>
    <scope>NUCLEOTIDE SEQUENCE</scope>
    <source>
        <strain evidence="6">KCTC 23973</strain>
    </source>
</reference>
<accession>A0A9X1ZB33</accession>
<evidence type="ECO:0000256" key="3">
    <source>
        <dbReference type="PIRSR" id="PIRSR004848-1"/>
    </source>
</evidence>
<comment type="function">
    <text evidence="2">Pyridoxal 5'-phosphate (PLP)-binding protein, which is involved in PLP homeostasis.</text>
</comment>
<dbReference type="RefSeq" id="WP_248950114.1">
    <property type="nucleotide sequence ID" value="NZ_JAKILB010000005.1"/>
</dbReference>
<dbReference type="SUPFAM" id="SSF51419">
    <property type="entry name" value="PLP-binding barrel"/>
    <property type="match status" value="1"/>
</dbReference>
<dbReference type="PANTHER" id="PTHR10146:SF14">
    <property type="entry name" value="PYRIDOXAL PHOSPHATE HOMEOSTASIS PROTEIN"/>
    <property type="match status" value="1"/>
</dbReference>
<dbReference type="InterPro" id="IPR029066">
    <property type="entry name" value="PLP-binding_barrel"/>
</dbReference>
<dbReference type="GO" id="GO:0030170">
    <property type="term" value="F:pyridoxal phosphate binding"/>
    <property type="evidence" value="ECO:0007669"/>
    <property type="project" value="UniProtKB-UniRule"/>
</dbReference>
<proteinExistence type="inferred from homology"/>